<gene>
    <name evidence="1" type="ORF">LCGC14_2056300</name>
</gene>
<name>A0A0F9H112_9ZZZZ</name>
<dbReference type="EMBL" id="LAZR01024393">
    <property type="protein sequence ID" value="KKL75295.1"/>
    <property type="molecule type" value="Genomic_DNA"/>
</dbReference>
<protein>
    <recommendedName>
        <fullName evidence="2">ASCH domain-containing protein</fullName>
    </recommendedName>
</protein>
<comment type="caution">
    <text evidence="1">The sequence shown here is derived from an EMBL/GenBank/DDBJ whole genome shotgun (WGS) entry which is preliminary data.</text>
</comment>
<evidence type="ECO:0008006" key="2">
    <source>
        <dbReference type="Google" id="ProtNLM"/>
    </source>
</evidence>
<proteinExistence type="predicted"/>
<dbReference type="AlphaFoldDB" id="A0A0F9H112"/>
<evidence type="ECO:0000313" key="1">
    <source>
        <dbReference type="EMBL" id="KKL75295.1"/>
    </source>
</evidence>
<sequence>MTDHPIFFKSDMVRAILDGRKTQTRRIIKNMPKEWHRGQTGFENNPHGDEEVIIHGDCGSETIYCRYSVGDLLWVRENVRTICYSGGPDFGYGEFCIEYLADEQLVKCPDELEKWWRHNWHVRPSTTIPSIHMPKDACRLWLKVKSVRVERVQEISEADVRAEGVSGVCNFGENIDHVAGGCDCARDRFVGLWDSIYAKRGYGWEVNPGVWVVEFERYDNTT</sequence>
<organism evidence="1">
    <name type="scientific">marine sediment metagenome</name>
    <dbReference type="NCBI Taxonomy" id="412755"/>
    <lineage>
        <taxon>unclassified sequences</taxon>
        <taxon>metagenomes</taxon>
        <taxon>ecological metagenomes</taxon>
    </lineage>
</organism>
<reference evidence="1" key="1">
    <citation type="journal article" date="2015" name="Nature">
        <title>Complex archaea that bridge the gap between prokaryotes and eukaryotes.</title>
        <authorList>
            <person name="Spang A."/>
            <person name="Saw J.H."/>
            <person name="Jorgensen S.L."/>
            <person name="Zaremba-Niedzwiedzka K."/>
            <person name="Martijn J."/>
            <person name="Lind A.E."/>
            <person name="van Eijk R."/>
            <person name="Schleper C."/>
            <person name="Guy L."/>
            <person name="Ettema T.J."/>
        </authorList>
    </citation>
    <scope>NUCLEOTIDE SEQUENCE</scope>
</reference>
<accession>A0A0F9H112</accession>